<dbReference type="eggNOG" id="COG1250">
    <property type="taxonomic scope" value="Bacteria"/>
</dbReference>
<gene>
    <name evidence="8" type="ORF">EP51_31845</name>
</gene>
<keyword evidence="5" id="KW-0520">NAD</keyword>
<dbReference type="Gene3D" id="3.40.50.720">
    <property type="entry name" value="NAD(P)-binding Rossmann-like Domain"/>
    <property type="match status" value="1"/>
</dbReference>
<dbReference type="RefSeq" id="WP_128641496.1">
    <property type="nucleotide sequence ID" value="NZ_CP008947.1"/>
</dbReference>
<feature type="site" description="Important for catalytic activity" evidence="4">
    <location>
        <position position="143"/>
    </location>
</feature>
<keyword evidence="3" id="KW-0560">Oxidoreductase</keyword>
<dbReference type="Proteomes" id="UP000028488">
    <property type="component" value="Chromosome"/>
</dbReference>
<proteinExistence type="inferred from homology"/>
<dbReference type="AlphaFoldDB" id="A0A076ESY6"/>
<dbReference type="InterPro" id="IPR006176">
    <property type="entry name" value="3-OHacyl-CoA_DH_NAD-bd"/>
</dbReference>
<evidence type="ECO:0000256" key="4">
    <source>
        <dbReference type="PIRSR" id="PIRSR000105-1"/>
    </source>
</evidence>
<dbReference type="Pfam" id="PF00725">
    <property type="entry name" value="3HCDH"/>
    <property type="match status" value="1"/>
</dbReference>
<dbReference type="InterPro" id="IPR022694">
    <property type="entry name" value="3-OHacyl-CoA_DH"/>
</dbReference>
<evidence type="ECO:0000313" key="8">
    <source>
        <dbReference type="EMBL" id="AII08976.1"/>
    </source>
</evidence>
<dbReference type="SUPFAM" id="SSF51735">
    <property type="entry name" value="NAD(P)-binding Rossmann-fold domains"/>
    <property type="match status" value="1"/>
</dbReference>
<evidence type="ECO:0000259" key="7">
    <source>
        <dbReference type="Pfam" id="PF02737"/>
    </source>
</evidence>
<sequence length="286" mass="30142">MSEGSAMSVGVVGAGTMGAGVAECLAQAGHDVIVVDPDPQAVERARSRMRDSLRLAILLGRAGGPKPAEVTARVHWTGQMTDLRDAAVVIECVPERIDLKEKVFAELDRVCAPAALLASCTSGIPVDRLADSTTRPEQVVGLHFMNPAPLKDTVEVVRGPRTSPQSLDRALALLASLNKTGIVVGDGPGFLLNRVLMLCIAEAATALGDGIADADTTDALFEGCLGHPMGPLRTADLIGLDNVHDTMTALRELTGDDHYRPPESLVALVEAGQLGRKTGRGFHEYR</sequence>
<accession>A0A076ESY6</accession>
<dbReference type="PANTHER" id="PTHR48075">
    <property type="entry name" value="3-HYDROXYACYL-COA DEHYDROGENASE FAMILY PROTEIN"/>
    <property type="match status" value="1"/>
</dbReference>
<evidence type="ECO:0000256" key="2">
    <source>
        <dbReference type="ARBA" id="ARBA00009463"/>
    </source>
</evidence>
<comment type="pathway">
    <text evidence="1">Lipid metabolism; butanoate metabolism.</text>
</comment>
<dbReference type="EMBL" id="CP008947">
    <property type="protein sequence ID" value="AII08976.1"/>
    <property type="molecule type" value="Genomic_DNA"/>
</dbReference>
<feature type="binding site" evidence="5">
    <location>
        <position position="146"/>
    </location>
    <ligand>
        <name>NAD(+)</name>
        <dbReference type="ChEBI" id="CHEBI:57540"/>
    </ligand>
</feature>
<dbReference type="FunFam" id="3.40.50.720:FF:000009">
    <property type="entry name" value="Fatty oxidation complex, alpha subunit"/>
    <property type="match status" value="1"/>
</dbReference>
<dbReference type="PIRSF" id="PIRSF000105">
    <property type="entry name" value="HCDH"/>
    <property type="match status" value="1"/>
</dbReference>
<feature type="domain" description="3-hydroxyacyl-CoA dehydrogenase C-terminal" evidence="6">
    <location>
        <begin position="189"/>
        <end position="285"/>
    </location>
</feature>
<dbReference type="GO" id="GO:0016616">
    <property type="term" value="F:oxidoreductase activity, acting on the CH-OH group of donors, NAD or NADP as acceptor"/>
    <property type="evidence" value="ECO:0007669"/>
    <property type="project" value="InterPro"/>
</dbReference>
<feature type="binding site" evidence="5">
    <location>
        <position position="100"/>
    </location>
    <ligand>
        <name>NAD(+)</name>
        <dbReference type="ChEBI" id="CHEBI:57540"/>
    </ligand>
</feature>
<feature type="binding site" evidence="5">
    <location>
        <position position="122"/>
    </location>
    <ligand>
        <name>NAD(+)</name>
        <dbReference type="ChEBI" id="CHEBI:57540"/>
    </ligand>
</feature>
<dbReference type="PANTHER" id="PTHR48075:SF5">
    <property type="entry name" value="3-HYDROXYBUTYRYL-COA DEHYDROGENASE"/>
    <property type="match status" value="1"/>
</dbReference>
<feature type="domain" description="3-hydroxyacyl-CoA dehydrogenase NAD binding" evidence="7">
    <location>
        <begin position="9"/>
        <end position="186"/>
    </location>
</feature>
<protein>
    <submittedName>
        <fullName evidence="8">3-hydroxybutyryl-CoA dehydrogenase</fullName>
    </submittedName>
</protein>
<dbReference type="SUPFAM" id="SSF48179">
    <property type="entry name" value="6-phosphogluconate dehydrogenase C-terminal domain-like"/>
    <property type="match status" value="1"/>
</dbReference>
<dbReference type="Gene3D" id="1.10.1040.10">
    <property type="entry name" value="N-(1-d-carboxylethyl)-l-norvaline Dehydrogenase, domain 2"/>
    <property type="match status" value="1"/>
</dbReference>
<name>A0A076ESY6_RHOOP</name>
<evidence type="ECO:0000259" key="6">
    <source>
        <dbReference type="Pfam" id="PF00725"/>
    </source>
</evidence>
<dbReference type="GO" id="GO:0070403">
    <property type="term" value="F:NAD+ binding"/>
    <property type="evidence" value="ECO:0007669"/>
    <property type="project" value="InterPro"/>
</dbReference>
<dbReference type="InterPro" id="IPR006108">
    <property type="entry name" value="3HC_DH_C"/>
</dbReference>
<evidence type="ECO:0000313" key="9">
    <source>
        <dbReference type="Proteomes" id="UP000028488"/>
    </source>
</evidence>
<dbReference type="InterPro" id="IPR013328">
    <property type="entry name" value="6PGD_dom2"/>
</dbReference>
<evidence type="ECO:0000256" key="1">
    <source>
        <dbReference type="ARBA" id="ARBA00005086"/>
    </source>
</evidence>
<dbReference type="InterPro" id="IPR008927">
    <property type="entry name" value="6-PGluconate_DH-like_C_sf"/>
</dbReference>
<feature type="binding site" evidence="5">
    <location>
        <position position="36"/>
    </location>
    <ligand>
        <name>NAD(+)</name>
        <dbReference type="ChEBI" id="CHEBI:57540"/>
    </ligand>
</feature>
<evidence type="ECO:0000256" key="3">
    <source>
        <dbReference type="ARBA" id="ARBA00023002"/>
    </source>
</evidence>
<organism evidence="8 9">
    <name type="scientific">Rhodococcus opacus</name>
    <name type="common">Nocardia opaca</name>
    <dbReference type="NCBI Taxonomy" id="37919"/>
    <lineage>
        <taxon>Bacteria</taxon>
        <taxon>Bacillati</taxon>
        <taxon>Actinomycetota</taxon>
        <taxon>Actinomycetes</taxon>
        <taxon>Mycobacteriales</taxon>
        <taxon>Nocardiaceae</taxon>
        <taxon>Rhodococcus</taxon>
    </lineage>
</organism>
<comment type="similarity">
    <text evidence="2">Belongs to the 3-hydroxyacyl-CoA dehydrogenase family.</text>
</comment>
<feature type="binding site" evidence="5">
    <location>
        <begin position="13"/>
        <end position="18"/>
    </location>
    <ligand>
        <name>NAD(+)</name>
        <dbReference type="ChEBI" id="CHEBI:57540"/>
    </ligand>
</feature>
<feature type="binding site" evidence="5">
    <location>
        <position position="95"/>
    </location>
    <ligand>
        <name>NAD(+)</name>
        <dbReference type="ChEBI" id="CHEBI:57540"/>
    </ligand>
</feature>
<feature type="binding site" evidence="5">
    <location>
        <position position="277"/>
    </location>
    <ligand>
        <name>NAD(+)</name>
        <dbReference type="ChEBI" id="CHEBI:57540"/>
    </ligand>
</feature>
<reference evidence="8 9" key="1">
    <citation type="submission" date="2014-07" db="EMBL/GenBank/DDBJ databases">
        <title>Genome Sequence of Rhodococcus opacus Strain R7, a Biodegrader of Mono- and Polycyclic Aromatic Hydrocarbons.</title>
        <authorList>
            <person name="Di Gennaro P."/>
            <person name="Zampolli J."/>
            <person name="Presti I."/>
            <person name="Cappelletti M."/>
            <person name="D'Ursi P."/>
            <person name="Orro A."/>
            <person name="Mezzelani A."/>
            <person name="Milanesi L."/>
        </authorList>
    </citation>
    <scope>NUCLEOTIDE SEQUENCE [LARGE SCALE GENOMIC DNA]</scope>
    <source>
        <strain evidence="8 9">R7</strain>
    </source>
</reference>
<evidence type="ECO:0000256" key="5">
    <source>
        <dbReference type="PIRSR" id="PIRSR000105-2"/>
    </source>
</evidence>
<dbReference type="GO" id="GO:0006631">
    <property type="term" value="P:fatty acid metabolic process"/>
    <property type="evidence" value="ECO:0007669"/>
    <property type="project" value="InterPro"/>
</dbReference>
<dbReference type="Pfam" id="PF02737">
    <property type="entry name" value="3HCDH_N"/>
    <property type="match status" value="1"/>
</dbReference>
<dbReference type="InterPro" id="IPR036291">
    <property type="entry name" value="NAD(P)-bd_dom_sf"/>
</dbReference>